<name>A0A834X6M0_9FABA</name>
<dbReference type="InterPro" id="IPR036259">
    <property type="entry name" value="MFS_trans_sf"/>
</dbReference>
<dbReference type="Proteomes" id="UP000634136">
    <property type="component" value="Unassembled WGS sequence"/>
</dbReference>
<evidence type="ECO:0000313" key="7">
    <source>
        <dbReference type="EMBL" id="KAF7839226.1"/>
    </source>
</evidence>
<evidence type="ECO:0000256" key="3">
    <source>
        <dbReference type="ARBA" id="ARBA00022448"/>
    </source>
</evidence>
<evidence type="ECO:0000256" key="5">
    <source>
        <dbReference type="ARBA" id="ARBA00022989"/>
    </source>
</evidence>
<evidence type="ECO:0000256" key="1">
    <source>
        <dbReference type="ARBA" id="ARBA00004370"/>
    </source>
</evidence>
<dbReference type="AlphaFoldDB" id="A0A834X6M0"/>
<dbReference type="Pfam" id="PF00083">
    <property type="entry name" value="Sugar_tr"/>
    <property type="match status" value="1"/>
</dbReference>
<protein>
    <submittedName>
        <fullName evidence="7">Sugar transport protein 14-like</fullName>
    </submittedName>
</protein>
<keyword evidence="4" id="KW-0812">Transmembrane</keyword>
<dbReference type="EMBL" id="JAAIUW010000003">
    <property type="protein sequence ID" value="KAF7839226.1"/>
    <property type="molecule type" value="Genomic_DNA"/>
</dbReference>
<keyword evidence="8" id="KW-1185">Reference proteome</keyword>
<dbReference type="PANTHER" id="PTHR23500">
    <property type="entry name" value="SOLUTE CARRIER FAMILY 2, FACILITATED GLUCOSE TRANSPORTER"/>
    <property type="match status" value="1"/>
</dbReference>
<evidence type="ECO:0000256" key="2">
    <source>
        <dbReference type="ARBA" id="ARBA00010992"/>
    </source>
</evidence>
<reference evidence="7" key="1">
    <citation type="submission" date="2020-09" db="EMBL/GenBank/DDBJ databases">
        <title>Genome-Enabled Discovery of Anthraquinone Biosynthesis in Senna tora.</title>
        <authorList>
            <person name="Kang S.-H."/>
            <person name="Pandey R.P."/>
            <person name="Lee C.-M."/>
            <person name="Sim J.-S."/>
            <person name="Jeong J.-T."/>
            <person name="Choi B.-S."/>
            <person name="Jung M."/>
            <person name="Ginzburg D."/>
            <person name="Zhao K."/>
            <person name="Won S.Y."/>
            <person name="Oh T.-J."/>
            <person name="Yu Y."/>
            <person name="Kim N.-H."/>
            <person name="Lee O.R."/>
            <person name="Lee T.-H."/>
            <person name="Bashyal P."/>
            <person name="Kim T.-S."/>
            <person name="Lee W.-H."/>
            <person name="Kawkins C."/>
            <person name="Kim C.-K."/>
            <person name="Kim J.S."/>
            <person name="Ahn B.O."/>
            <person name="Rhee S.Y."/>
            <person name="Sohng J.K."/>
        </authorList>
    </citation>
    <scope>NUCLEOTIDE SEQUENCE</scope>
    <source>
        <tissue evidence="7">Leaf</tissue>
    </source>
</reference>
<dbReference type="PANTHER" id="PTHR23500:SF14">
    <property type="entry name" value="SUGAR TRANSPORT PROTEIN 14"/>
    <property type="match status" value="1"/>
</dbReference>
<dbReference type="InterPro" id="IPR005828">
    <property type="entry name" value="MFS_sugar_transport-like"/>
</dbReference>
<dbReference type="OrthoDB" id="1702918at2759"/>
<sequence length="154" mass="17481">MRLPCIKGSKSRDKASIDIYNRASKYVKYIFLCQLSELQHIEVTPLGLEIIPGISCYPCPETPNSLIEQGKLQEARKILEKIRGTSNEDAEYEDMIDESISIKTKKLKSSRTPFKISYAKETKPQLVIGALAILAFQQLTGNNSILFYTKNHFH</sequence>
<keyword evidence="6" id="KW-0472">Membrane</keyword>
<proteinExistence type="inferred from homology"/>
<dbReference type="Gene3D" id="1.20.1250.20">
    <property type="entry name" value="MFS general substrate transporter like domains"/>
    <property type="match status" value="1"/>
</dbReference>
<dbReference type="GO" id="GO:0016020">
    <property type="term" value="C:membrane"/>
    <property type="evidence" value="ECO:0007669"/>
    <property type="project" value="UniProtKB-SubCell"/>
</dbReference>
<gene>
    <name evidence="7" type="ORF">G2W53_007708</name>
</gene>
<evidence type="ECO:0000313" key="8">
    <source>
        <dbReference type="Proteomes" id="UP000634136"/>
    </source>
</evidence>
<accession>A0A834X6M0</accession>
<dbReference type="GO" id="GO:0015144">
    <property type="term" value="F:carbohydrate transmembrane transporter activity"/>
    <property type="evidence" value="ECO:0007669"/>
    <property type="project" value="InterPro"/>
</dbReference>
<keyword evidence="3" id="KW-0813">Transport</keyword>
<comment type="caution">
    <text evidence="7">The sequence shown here is derived from an EMBL/GenBank/DDBJ whole genome shotgun (WGS) entry which is preliminary data.</text>
</comment>
<evidence type="ECO:0000256" key="4">
    <source>
        <dbReference type="ARBA" id="ARBA00022692"/>
    </source>
</evidence>
<organism evidence="7 8">
    <name type="scientific">Senna tora</name>
    <dbReference type="NCBI Taxonomy" id="362788"/>
    <lineage>
        <taxon>Eukaryota</taxon>
        <taxon>Viridiplantae</taxon>
        <taxon>Streptophyta</taxon>
        <taxon>Embryophyta</taxon>
        <taxon>Tracheophyta</taxon>
        <taxon>Spermatophyta</taxon>
        <taxon>Magnoliopsida</taxon>
        <taxon>eudicotyledons</taxon>
        <taxon>Gunneridae</taxon>
        <taxon>Pentapetalae</taxon>
        <taxon>rosids</taxon>
        <taxon>fabids</taxon>
        <taxon>Fabales</taxon>
        <taxon>Fabaceae</taxon>
        <taxon>Caesalpinioideae</taxon>
        <taxon>Cassia clade</taxon>
        <taxon>Senna</taxon>
    </lineage>
</organism>
<comment type="subcellular location">
    <subcellularLocation>
        <location evidence="1">Membrane</location>
    </subcellularLocation>
</comment>
<evidence type="ECO:0000256" key="6">
    <source>
        <dbReference type="ARBA" id="ARBA00023136"/>
    </source>
</evidence>
<keyword evidence="5" id="KW-1133">Transmembrane helix</keyword>
<dbReference type="InterPro" id="IPR045262">
    <property type="entry name" value="STP/PLT_plant"/>
</dbReference>
<keyword evidence="7" id="KW-0762">Sugar transport</keyword>
<comment type="similarity">
    <text evidence="2">Belongs to the major facilitator superfamily. Sugar transporter (TC 2.A.1.1) family.</text>
</comment>